<accession>A0A060SV72</accession>
<dbReference type="HOGENOM" id="CLU_521888_0_0_1"/>
<evidence type="ECO:0000313" key="6">
    <source>
        <dbReference type="Proteomes" id="UP000029665"/>
    </source>
</evidence>
<feature type="compositionally biased region" description="Acidic residues" evidence="3">
    <location>
        <begin position="204"/>
        <end position="228"/>
    </location>
</feature>
<evidence type="ECO:0000256" key="4">
    <source>
        <dbReference type="SAM" id="Phobius"/>
    </source>
</evidence>
<keyword evidence="4" id="KW-0812">Transmembrane</keyword>
<evidence type="ECO:0000256" key="1">
    <source>
        <dbReference type="ARBA" id="ARBA00022741"/>
    </source>
</evidence>
<keyword evidence="6" id="KW-1185">Reference proteome</keyword>
<proteinExistence type="predicted"/>
<evidence type="ECO:0000256" key="3">
    <source>
        <dbReference type="SAM" id="MobiDB-lite"/>
    </source>
</evidence>
<protein>
    <submittedName>
        <fullName evidence="5">Uncharacterized protein</fullName>
    </submittedName>
</protein>
<feature type="region of interest" description="Disordered" evidence="3">
    <location>
        <begin position="196"/>
        <end position="242"/>
    </location>
</feature>
<name>A0A060SV72_PYCCI</name>
<keyword evidence="1" id="KW-0547">Nucleotide-binding</keyword>
<organism evidence="5 6">
    <name type="scientific">Pycnoporus cinnabarinus</name>
    <name type="common">Cinnabar-red polypore</name>
    <name type="synonym">Trametes cinnabarina</name>
    <dbReference type="NCBI Taxonomy" id="5643"/>
    <lineage>
        <taxon>Eukaryota</taxon>
        <taxon>Fungi</taxon>
        <taxon>Dikarya</taxon>
        <taxon>Basidiomycota</taxon>
        <taxon>Agaricomycotina</taxon>
        <taxon>Agaricomycetes</taxon>
        <taxon>Polyporales</taxon>
        <taxon>Polyporaceae</taxon>
        <taxon>Trametes</taxon>
    </lineage>
</organism>
<feature type="transmembrane region" description="Helical" evidence="4">
    <location>
        <begin position="109"/>
        <end position="130"/>
    </location>
</feature>
<dbReference type="OrthoDB" id="2757331at2759"/>
<sequence>MSHILRKINAPNLRILEIEIRADFGDVQLLRRVASSFPSLVFLRIHRYWAEGEREIPVVEIGRALSTLQQLHILMLHLDFLDLPDVDVYEMNHDPRARRDQLRASNATFAGAANILALSLGPSAVFICFLRPTRYYRRKWEPFRVIRSSGEEGDSVTARDVSLLIRPSGGLSDPHAVIKQRRVRWSLSSTPPYVATLPISGANEDNDAYEDNDTYEDDKTYEDDDTYEDTPHSRASPAGSHKHTLHHKVFGVYLNGHRSGEGSSSSRSAGIAAGKSTTSALLRGHGVPIMYTDVLTHKVVEPGTVTFVLSARAFRPHVLCKSRSRACTKAFVEDIIMGSVSLSVLETCLSGPPQKAVDNDLPHITIQIPVPQESLEAILGCSVKSRQDAEGYKPQSSYAHQGGTSTILVNNDSLRLLPSRSVTRKSSYKLLCKPWHGLGCAPKLHHSSPKGFMCVGPIKKVSRMDYALAFKLSLKDKKHLDMLPLCEKSWTRHAGFGLVPDVGSCTFLPGLQGISEGMRYAM</sequence>
<evidence type="ECO:0000256" key="2">
    <source>
        <dbReference type="ARBA" id="ARBA00022840"/>
    </source>
</evidence>
<dbReference type="Pfam" id="PF01121">
    <property type="entry name" value="CoaE"/>
    <property type="match status" value="1"/>
</dbReference>
<dbReference type="EMBL" id="CCBP010000774">
    <property type="protein sequence ID" value="CDO78275.1"/>
    <property type="molecule type" value="Genomic_DNA"/>
</dbReference>
<evidence type="ECO:0000313" key="5">
    <source>
        <dbReference type="EMBL" id="CDO78275.1"/>
    </source>
</evidence>
<dbReference type="Gene3D" id="3.40.50.300">
    <property type="entry name" value="P-loop containing nucleotide triphosphate hydrolases"/>
    <property type="match status" value="1"/>
</dbReference>
<comment type="caution">
    <text evidence="5">The sequence shown here is derived from an EMBL/GenBank/DDBJ whole genome shotgun (WGS) entry which is preliminary data.</text>
</comment>
<dbReference type="AlphaFoldDB" id="A0A060SV72"/>
<keyword evidence="4" id="KW-0472">Membrane</keyword>
<dbReference type="GO" id="GO:0005524">
    <property type="term" value="F:ATP binding"/>
    <property type="evidence" value="ECO:0007669"/>
    <property type="project" value="UniProtKB-KW"/>
</dbReference>
<keyword evidence="4" id="KW-1133">Transmembrane helix</keyword>
<dbReference type="STRING" id="5643.A0A060SV72"/>
<dbReference type="InterPro" id="IPR001977">
    <property type="entry name" value="Depp_CoAkinase"/>
</dbReference>
<dbReference type="Proteomes" id="UP000029665">
    <property type="component" value="Unassembled WGS sequence"/>
</dbReference>
<reference evidence="5" key="1">
    <citation type="submission" date="2014-01" db="EMBL/GenBank/DDBJ databases">
        <title>The genome of the white-rot fungus Pycnoporus cinnabarinus: a basidiomycete model with a versatile arsenal for lignocellulosic biomass breakdown.</title>
        <authorList>
            <person name="Levasseur A."/>
            <person name="Lomascolo A."/>
            <person name="Ruiz-Duenas F.J."/>
            <person name="Uzan E."/>
            <person name="Piumi F."/>
            <person name="Kues U."/>
            <person name="Ram A.F.J."/>
            <person name="Murat C."/>
            <person name="Haon M."/>
            <person name="Benoit I."/>
            <person name="Arfi Y."/>
            <person name="Chevret D."/>
            <person name="Drula E."/>
            <person name="Kwon M.J."/>
            <person name="Gouret P."/>
            <person name="Lesage-Meessen L."/>
            <person name="Lombard V."/>
            <person name="Mariette J."/>
            <person name="Noirot C."/>
            <person name="Park J."/>
            <person name="Patyshakuliyeva A."/>
            <person name="Wieneger R.A.B."/>
            <person name="Wosten H.A.B."/>
            <person name="Martin F."/>
            <person name="Coutinho P.M."/>
            <person name="de Vries R."/>
            <person name="Martinez A.T."/>
            <person name="Klopp C."/>
            <person name="Pontarotti P."/>
            <person name="Henrissat B."/>
            <person name="Record E."/>
        </authorList>
    </citation>
    <scope>NUCLEOTIDE SEQUENCE [LARGE SCALE GENOMIC DNA]</scope>
    <source>
        <strain evidence="5">BRFM137</strain>
    </source>
</reference>
<dbReference type="PANTHER" id="PTHR35408">
    <property type="entry name" value="CHROMOSOME 15, WHOLE GENOME SHOTGUN SEQUENCE"/>
    <property type="match status" value="1"/>
</dbReference>
<gene>
    <name evidence="5" type="ORF">BN946_scf184660.g2</name>
</gene>
<dbReference type="GO" id="GO:0015937">
    <property type="term" value="P:coenzyme A biosynthetic process"/>
    <property type="evidence" value="ECO:0007669"/>
    <property type="project" value="InterPro"/>
</dbReference>
<dbReference type="InterPro" id="IPR027417">
    <property type="entry name" value="P-loop_NTPase"/>
</dbReference>
<dbReference type="PANTHER" id="PTHR35408:SF3">
    <property type="entry name" value="GLYCOSYLTRANSFERASE 2-LIKE DOMAIN-CONTAINING PROTEIN"/>
    <property type="match status" value="1"/>
</dbReference>
<keyword evidence="2" id="KW-0067">ATP-binding</keyword>
<dbReference type="GO" id="GO:0004140">
    <property type="term" value="F:dephospho-CoA kinase activity"/>
    <property type="evidence" value="ECO:0007669"/>
    <property type="project" value="InterPro"/>
</dbReference>